<evidence type="ECO:0000313" key="9">
    <source>
        <dbReference type="EMBL" id="SHJ47093.1"/>
    </source>
</evidence>
<gene>
    <name evidence="6" type="primary">minC</name>
    <name evidence="9" type="ORF">SAMN02745248_00223</name>
</gene>
<evidence type="ECO:0000256" key="6">
    <source>
        <dbReference type="HAMAP-Rule" id="MF_00267"/>
    </source>
</evidence>
<dbReference type="NCBIfam" id="TIGR01222">
    <property type="entry name" value="minC"/>
    <property type="match status" value="1"/>
</dbReference>
<evidence type="ECO:0000256" key="4">
    <source>
        <dbReference type="ARBA" id="ARBA00023306"/>
    </source>
</evidence>
<protein>
    <recommendedName>
        <fullName evidence="6">Probable septum site-determining protein MinC</fullName>
    </recommendedName>
</protein>
<dbReference type="PANTHER" id="PTHR34108">
    <property type="entry name" value="SEPTUM SITE-DETERMINING PROTEIN MINC"/>
    <property type="match status" value="1"/>
</dbReference>
<comment type="similarity">
    <text evidence="1 6">Belongs to the MinC family.</text>
</comment>
<dbReference type="InterPro" id="IPR055219">
    <property type="entry name" value="MinC_N_1"/>
</dbReference>
<dbReference type="Gene3D" id="2.160.20.70">
    <property type="match status" value="1"/>
</dbReference>
<feature type="domain" description="Septum site-determining protein MinC N-terminal" evidence="8">
    <location>
        <begin position="6"/>
        <end position="78"/>
    </location>
</feature>
<dbReference type="RefSeq" id="WP_072901365.1">
    <property type="nucleotide sequence ID" value="NZ_FRAD01000003.1"/>
</dbReference>
<comment type="subunit">
    <text evidence="5 6">Interacts with MinD and FtsZ.</text>
</comment>
<dbReference type="NCBIfam" id="NF001775">
    <property type="entry name" value="PRK00513.1-6"/>
    <property type="match status" value="1"/>
</dbReference>
<dbReference type="Pfam" id="PF03775">
    <property type="entry name" value="MinC_C"/>
    <property type="match status" value="1"/>
</dbReference>
<feature type="domain" description="Septum formation inhibitor MinC C-terminal" evidence="7">
    <location>
        <begin position="104"/>
        <end position="202"/>
    </location>
</feature>
<dbReference type="EMBL" id="FRAD01000003">
    <property type="protein sequence ID" value="SHJ47093.1"/>
    <property type="molecule type" value="Genomic_DNA"/>
</dbReference>
<dbReference type="InterPro" id="IPR005526">
    <property type="entry name" value="Septum_form_inhib_MinC_C"/>
</dbReference>
<evidence type="ECO:0000256" key="5">
    <source>
        <dbReference type="ARBA" id="ARBA00046874"/>
    </source>
</evidence>
<keyword evidence="10" id="KW-1185">Reference proteome</keyword>
<dbReference type="Pfam" id="PF22642">
    <property type="entry name" value="MinC_N_1"/>
    <property type="match status" value="1"/>
</dbReference>
<evidence type="ECO:0000256" key="3">
    <source>
        <dbReference type="ARBA" id="ARBA00023210"/>
    </source>
</evidence>
<comment type="function">
    <text evidence="6">Cell division inhibitor that blocks the formation of polar Z ring septums. Rapidly oscillates between the poles of the cell to destabilize FtsZ filaments that have formed before they mature into polar Z rings. Prevents FtsZ polymerization.</text>
</comment>
<dbReference type="AlphaFoldDB" id="A0A1M6JKA2"/>
<dbReference type="PANTHER" id="PTHR34108:SF1">
    <property type="entry name" value="SEPTUM SITE-DETERMINING PROTEIN MINC"/>
    <property type="match status" value="1"/>
</dbReference>
<sequence length="211" mass="23478">MSEENILVKGNRDGLNIIINMDGFSDFQQMCNELLNRLYAGKNFYKGSSIKITTQFSCINNFQMSKLKDILFDELMIKDVIFEDKNRSEKEDSFNGVVEGRTKFINKSIRSGQVVDYSGNIVIIGDVNPGAEVSASGNVIIMGALKGIVHAGNNGNMEAIISAIQLQPQIMSIGNIITRAPEEDERPSYAEVARIKNDMIIVEPYSPEKFL</sequence>
<proteinExistence type="inferred from homology"/>
<evidence type="ECO:0000259" key="8">
    <source>
        <dbReference type="Pfam" id="PF22642"/>
    </source>
</evidence>
<reference evidence="9 10" key="1">
    <citation type="submission" date="2016-11" db="EMBL/GenBank/DDBJ databases">
        <authorList>
            <person name="Jaros S."/>
            <person name="Januszkiewicz K."/>
            <person name="Wedrychowicz H."/>
        </authorList>
    </citation>
    <scope>NUCLEOTIDE SEQUENCE [LARGE SCALE GENOMIC DNA]</scope>
    <source>
        <strain evidence="9 10">DSM 3090</strain>
    </source>
</reference>
<evidence type="ECO:0000256" key="2">
    <source>
        <dbReference type="ARBA" id="ARBA00022618"/>
    </source>
</evidence>
<dbReference type="HAMAP" id="MF_00267">
    <property type="entry name" value="MinC"/>
    <property type="match status" value="1"/>
</dbReference>
<name>A0A1M6JKA2_9CLOT</name>
<keyword evidence="3 6" id="KW-0717">Septation</keyword>
<dbReference type="InterPro" id="IPR036145">
    <property type="entry name" value="MinC_C_sf"/>
</dbReference>
<dbReference type="Proteomes" id="UP000183952">
    <property type="component" value="Unassembled WGS sequence"/>
</dbReference>
<dbReference type="SUPFAM" id="SSF63848">
    <property type="entry name" value="Cell-division inhibitor MinC, C-terminal domain"/>
    <property type="match status" value="1"/>
</dbReference>
<dbReference type="Gene3D" id="3.30.160.540">
    <property type="match status" value="1"/>
</dbReference>
<dbReference type="GO" id="GO:0000902">
    <property type="term" value="P:cell morphogenesis"/>
    <property type="evidence" value="ECO:0007669"/>
    <property type="project" value="InterPro"/>
</dbReference>
<organism evidence="9 10">
    <name type="scientific">Hathewaya proteolytica DSM 3090</name>
    <dbReference type="NCBI Taxonomy" id="1121331"/>
    <lineage>
        <taxon>Bacteria</taxon>
        <taxon>Bacillati</taxon>
        <taxon>Bacillota</taxon>
        <taxon>Clostridia</taxon>
        <taxon>Eubacteriales</taxon>
        <taxon>Clostridiaceae</taxon>
        <taxon>Hathewaya</taxon>
    </lineage>
</organism>
<accession>A0A1M6JKA2</accession>
<evidence type="ECO:0000259" key="7">
    <source>
        <dbReference type="Pfam" id="PF03775"/>
    </source>
</evidence>
<dbReference type="STRING" id="1121331.SAMN02745248_00223"/>
<evidence type="ECO:0000313" key="10">
    <source>
        <dbReference type="Proteomes" id="UP000183952"/>
    </source>
</evidence>
<dbReference type="OrthoDB" id="9790810at2"/>
<dbReference type="GO" id="GO:0000917">
    <property type="term" value="P:division septum assembly"/>
    <property type="evidence" value="ECO:0007669"/>
    <property type="project" value="UniProtKB-KW"/>
</dbReference>
<dbReference type="InterPro" id="IPR016098">
    <property type="entry name" value="CAP/MinC_C"/>
</dbReference>
<dbReference type="InterPro" id="IPR013033">
    <property type="entry name" value="MinC"/>
</dbReference>
<dbReference type="GO" id="GO:1901891">
    <property type="term" value="P:regulation of cell septum assembly"/>
    <property type="evidence" value="ECO:0007669"/>
    <property type="project" value="InterPro"/>
</dbReference>
<keyword evidence="4 6" id="KW-0131">Cell cycle</keyword>
<keyword evidence="2 6" id="KW-0132">Cell division</keyword>
<evidence type="ECO:0000256" key="1">
    <source>
        <dbReference type="ARBA" id="ARBA00006291"/>
    </source>
</evidence>